<name>A0A562SP71_9BACT</name>
<comment type="caution">
    <text evidence="4">The sequence shown here is derived from an EMBL/GenBank/DDBJ whole genome shotgun (WGS) entry which is preliminary data.</text>
</comment>
<dbReference type="PANTHER" id="PTHR43283">
    <property type="entry name" value="BETA-LACTAMASE-RELATED"/>
    <property type="match status" value="1"/>
</dbReference>
<feature type="domain" description="Beta-lactamase-related" evidence="3">
    <location>
        <begin position="114"/>
        <end position="362"/>
    </location>
</feature>
<evidence type="ECO:0000256" key="1">
    <source>
        <dbReference type="ARBA" id="ARBA00022801"/>
    </source>
</evidence>
<evidence type="ECO:0000256" key="2">
    <source>
        <dbReference type="SAM" id="SignalP"/>
    </source>
</evidence>
<dbReference type="PANTHER" id="PTHR43283:SF11">
    <property type="entry name" value="BETA-LACTAMASE-RELATED DOMAIN-CONTAINING PROTEIN"/>
    <property type="match status" value="1"/>
</dbReference>
<gene>
    <name evidence="4" type="ORF">IQ13_1191</name>
</gene>
<dbReference type="OrthoDB" id="1185352at2"/>
<protein>
    <submittedName>
        <fullName evidence="4">CubicO group peptidase (Beta-lactamase class C family)</fullName>
    </submittedName>
</protein>
<feature type="chain" id="PRO_5021700768" evidence="2">
    <location>
        <begin position="24"/>
        <end position="385"/>
    </location>
</feature>
<keyword evidence="5" id="KW-1185">Reference proteome</keyword>
<dbReference type="InterPro" id="IPR001466">
    <property type="entry name" value="Beta-lactam-related"/>
</dbReference>
<dbReference type="AlphaFoldDB" id="A0A562SP71"/>
<feature type="signal peptide" evidence="2">
    <location>
        <begin position="1"/>
        <end position="23"/>
    </location>
</feature>
<dbReference type="Pfam" id="PF00144">
    <property type="entry name" value="Beta-lactamase"/>
    <property type="match status" value="1"/>
</dbReference>
<dbReference type="SUPFAM" id="SSF56601">
    <property type="entry name" value="beta-lactamase/transpeptidase-like"/>
    <property type="match status" value="1"/>
</dbReference>
<dbReference type="InterPro" id="IPR050789">
    <property type="entry name" value="Diverse_Enzym_Activities"/>
</dbReference>
<dbReference type="RefSeq" id="WP_144885171.1">
    <property type="nucleotide sequence ID" value="NZ_VLLE01000003.1"/>
</dbReference>
<evidence type="ECO:0000313" key="5">
    <source>
        <dbReference type="Proteomes" id="UP000316167"/>
    </source>
</evidence>
<proteinExistence type="predicted"/>
<sequence length="385" mass="43672">MKQYLRQFVCISLFFLAVAVTYAQQSYFPDAEWQTKKPQELKMNAATLDSAVALALRSENKVERDLRIANIKSYSREPGYKIIGPMKERGGPAGLVIKNGYIVAQWGDVNRVDMTFSVTKSYLSTVAGLAVDQGLIKNVTDKVGQYVWDESFEGPHNAKITWQHLLTQSSDWSGSLFGLHDWADRPPKEGSIDDWKNRKLLEPGTNYEYNDVRVNLLAYSLLQVWRKPLPIVLKEKIMDPIGASTTWRWFGYENSYVTMDGLTVQSVSGGGHHGGGIFINTYDHARFGLLFLRNGKWKNQQLLSEKWIAAIQQPSAANKNYGYLWWLNTEQNWKGISASVYYAVGFGGNYIIVDKEHDLVVVARWLDDSKVADVLRLIIQSAENK</sequence>
<dbReference type="InterPro" id="IPR012338">
    <property type="entry name" value="Beta-lactam/transpept-like"/>
</dbReference>
<reference evidence="4 5" key="1">
    <citation type="journal article" date="2015" name="Stand. Genomic Sci.">
        <title>Genomic Encyclopedia of Bacterial and Archaeal Type Strains, Phase III: the genomes of soil and plant-associated and newly described type strains.</title>
        <authorList>
            <person name="Whitman W.B."/>
            <person name="Woyke T."/>
            <person name="Klenk H.P."/>
            <person name="Zhou Y."/>
            <person name="Lilburn T.G."/>
            <person name="Beck B.J."/>
            <person name="De Vos P."/>
            <person name="Vandamme P."/>
            <person name="Eisen J.A."/>
            <person name="Garrity G."/>
            <person name="Hugenholtz P."/>
            <person name="Kyrpides N.C."/>
        </authorList>
    </citation>
    <scope>NUCLEOTIDE SEQUENCE [LARGE SCALE GENOMIC DNA]</scope>
    <source>
        <strain evidence="4 5">CGMCC 1.7271</strain>
    </source>
</reference>
<dbReference type="EMBL" id="VLLE01000003">
    <property type="protein sequence ID" value="TWI83085.1"/>
    <property type="molecule type" value="Genomic_DNA"/>
</dbReference>
<evidence type="ECO:0000313" key="4">
    <source>
        <dbReference type="EMBL" id="TWI83085.1"/>
    </source>
</evidence>
<dbReference type="Gene3D" id="3.40.710.10">
    <property type="entry name" value="DD-peptidase/beta-lactamase superfamily"/>
    <property type="match status" value="1"/>
</dbReference>
<keyword evidence="1" id="KW-0378">Hydrolase</keyword>
<evidence type="ECO:0000259" key="3">
    <source>
        <dbReference type="Pfam" id="PF00144"/>
    </source>
</evidence>
<accession>A0A562SP71</accession>
<organism evidence="4 5">
    <name type="scientific">Lacibacter cauensis</name>
    <dbReference type="NCBI Taxonomy" id="510947"/>
    <lineage>
        <taxon>Bacteria</taxon>
        <taxon>Pseudomonadati</taxon>
        <taxon>Bacteroidota</taxon>
        <taxon>Chitinophagia</taxon>
        <taxon>Chitinophagales</taxon>
        <taxon>Chitinophagaceae</taxon>
        <taxon>Lacibacter</taxon>
    </lineage>
</organism>
<dbReference type="GO" id="GO:0016787">
    <property type="term" value="F:hydrolase activity"/>
    <property type="evidence" value="ECO:0007669"/>
    <property type="project" value="UniProtKB-KW"/>
</dbReference>
<keyword evidence="2" id="KW-0732">Signal</keyword>
<dbReference type="Proteomes" id="UP000316167">
    <property type="component" value="Unassembled WGS sequence"/>
</dbReference>